<dbReference type="Proteomes" id="UP000726737">
    <property type="component" value="Unassembled WGS sequence"/>
</dbReference>
<protein>
    <submittedName>
        <fullName evidence="4">Ribosomal protein S14, S11</fullName>
    </submittedName>
</protein>
<sequence>MVKQLRRPTITDSVSRRRTFLCNIYQKTEDGTISHSLGALSAWNNTISKKVKSTPKVQENISLGPQVRGDEEVFGVAHIFASFNDTFVHITDLTGRETISRVTGGMKVKAD</sequence>
<name>A0A9P6U1I5_9FUNG</name>
<keyword evidence="3" id="KW-0687">Ribonucleoprotein</keyword>
<dbReference type="Pfam" id="PF00411">
    <property type="entry name" value="Ribosomal_S11"/>
    <property type="match status" value="1"/>
</dbReference>
<feature type="non-terminal residue" evidence="4">
    <location>
        <position position="111"/>
    </location>
</feature>
<evidence type="ECO:0000256" key="2">
    <source>
        <dbReference type="ARBA" id="ARBA00022980"/>
    </source>
</evidence>
<proteinExistence type="inferred from homology"/>
<dbReference type="GO" id="GO:1990904">
    <property type="term" value="C:ribonucleoprotein complex"/>
    <property type="evidence" value="ECO:0007669"/>
    <property type="project" value="UniProtKB-KW"/>
</dbReference>
<evidence type="ECO:0000313" key="5">
    <source>
        <dbReference type="Proteomes" id="UP000726737"/>
    </source>
</evidence>
<evidence type="ECO:0000256" key="1">
    <source>
        <dbReference type="ARBA" id="ARBA00006194"/>
    </source>
</evidence>
<evidence type="ECO:0000256" key="3">
    <source>
        <dbReference type="ARBA" id="ARBA00023274"/>
    </source>
</evidence>
<organism evidence="4 5">
    <name type="scientific">Mortierella polycephala</name>
    <dbReference type="NCBI Taxonomy" id="41804"/>
    <lineage>
        <taxon>Eukaryota</taxon>
        <taxon>Fungi</taxon>
        <taxon>Fungi incertae sedis</taxon>
        <taxon>Mucoromycota</taxon>
        <taxon>Mortierellomycotina</taxon>
        <taxon>Mortierellomycetes</taxon>
        <taxon>Mortierellales</taxon>
        <taxon>Mortierellaceae</taxon>
        <taxon>Mortierella</taxon>
    </lineage>
</organism>
<dbReference type="EMBL" id="JAAAJA010000338">
    <property type="protein sequence ID" value="KAG0255664.1"/>
    <property type="molecule type" value="Genomic_DNA"/>
</dbReference>
<keyword evidence="2 4" id="KW-0689">Ribosomal protein</keyword>
<dbReference type="OrthoDB" id="1677536at2759"/>
<dbReference type="PANTHER" id="PTHR11759">
    <property type="entry name" value="40S RIBOSOMAL PROTEIN S14/30S RIBOSOMAL PROTEIN S11"/>
    <property type="match status" value="1"/>
</dbReference>
<gene>
    <name evidence="4" type="primary">RPS14_2</name>
    <name evidence="4" type="ORF">BG011_004995</name>
</gene>
<dbReference type="Gene3D" id="3.30.420.80">
    <property type="entry name" value="Ribosomal protein S11"/>
    <property type="match status" value="1"/>
</dbReference>
<comment type="caution">
    <text evidence="4">The sequence shown here is derived from an EMBL/GenBank/DDBJ whole genome shotgun (WGS) entry which is preliminary data.</text>
</comment>
<keyword evidence="5" id="KW-1185">Reference proteome</keyword>
<evidence type="ECO:0000313" key="4">
    <source>
        <dbReference type="EMBL" id="KAG0255664.1"/>
    </source>
</evidence>
<dbReference type="AlphaFoldDB" id="A0A9P6U1I5"/>
<dbReference type="InterPro" id="IPR036967">
    <property type="entry name" value="Ribosomal_uS11_sf"/>
</dbReference>
<dbReference type="InterPro" id="IPR001971">
    <property type="entry name" value="Ribosomal_uS11"/>
</dbReference>
<dbReference type="GO" id="GO:0003735">
    <property type="term" value="F:structural constituent of ribosome"/>
    <property type="evidence" value="ECO:0007669"/>
    <property type="project" value="InterPro"/>
</dbReference>
<accession>A0A9P6U1I5</accession>
<dbReference type="SUPFAM" id="SSF53137">
    <property type="entry name" value="Translational machinery components"/>
    <property type="match status" value="1"/>
</dbReference>
<dbReference type="GO" id="GO:0006412">
    <property type="term" value="P:translation"/>
    <property type="evidence" value="ECO:0007669"/>
    <property type="project" value="InterPro"/>
</dbReference>
<dbReference type="GO" id="GO:0005840">
    <property type="term" value="C:ribosome"/>
    <property type="evidence" value="ECO:0007669"/>
    <property type="project" value="UniProtKB-KW"/>
</dbReference>
<comment type="similarity">
    <text evidence="1">Belongs to the universal ribosomal protein uS11 family.</text>
</comment>
<reference evidence="4" key="1">
    <citation type="journal article" date="2020" name="Fungal Divers.">
        <title>Resolving the Mortierellaceae phylogeny through synthesis of multi-gene phylogenetics and phylogenomics.</title>
        <authorList>
            <person name="Vandepol N."/>
            <person name="Liber J."/>
            <person name="Desiro A."/>
            <person name="Na H."/>
            <person name="Kennedy M."/>
            <person name="Barry K."/>
            <person name="Grigoriev I.V."/>
            <person name="Miller A.N."/>
            <person name="O'Donnell K."/>
            <person name="Stajich J.E."/>
            <person name="Bonito G."/>
        </authorList>
    </citation>
    <scope>NUCLEOTIDE SEQUENCE</scope>
    <source>
        <strain evidence="4">KOD948</strain>
    </source>
</reference>